<dbReference type="Proteomes" id="UP000638648">
    <property type="component" value="Unassembled WGS sequence"/>
</dbReference>
<dbReference type="InterPro" id="IPR003673">
    <property type="entry name" value="CoA-Trfase_fam_III"/>
</dbReference>
<dbReference type="AlphaFoldDB" id="A0A927RJC7"/>
<dbReference type="GO" id="GO:0003824">
    <property type="term" value="F:catalytic activity"/>
    <property type="evidence" value="ECO:0007669"/>
    <property type="project" value="InterPro"/>
</dbReference>
<evidence type="ECO:0000313" key="1">
    <source>
        <dbReference type="EMBL" id="MBE1605493.1"/>
    </source>
</evidence>
<dbReference type="Gene3D" id="3.40.50.10540">
    <property type="entry name" value="Crotonobetainyl-coa:carnitine coa-transferase, domain 1"/>
    <property type="match status" value="1"/>
</dbReference>
<dbReference type="SUPFAM" id="SSF89796">
    <property type="entry name" value="CoA-transferase family III (CaiB/BaiF)"/>
    <property type="match status" value="1"/>
</dbReference>
<dbReference type="InterPro" id="IPR023606">
    <property type="entry name" value="CoA-Trfase_III_dom_1_sf"/>
</dbReference>
<keyword evidence="2" id="KW-1185">Reference proteome</keyword>
<protein>
    <submittedName>
        <fullName evidence="1">Crotonobetainyl-CoA:carnitine CoA-transferase CaiB-like acyl-CoA transferase</fullName>
    </submittedName>
</protein>
<name>A0A927RJC7_9ACTN</name>
<evidence type="ECO:0000313" key="2">
    <source>
        <dbReference type="Proteomes" id="UP000638648"/>
    </source>
</evidence>
<reference evidence="1" key="1">
    <citation type="submission" date="2020-10" db="EMBL/GenBank/DDBJ databases">
        <title>Sequencing the genomes of 1000 actinobacteria strains.</title>
        <authorList>
            <person name="Klenk H.-P."/>
        </authorList>
    </citation>
    <scope>NUCLEOTIDE SEQUENCE</scope>
    <source>
        <strain evidence="1">DSM 45354</strain>
    </source>
</reference>
<organism evidence="1 2">
    <name type="scientific">Actinopolymorpha pittospori</name>
    <dbReference type="NCBI Taxonomy" id="648752"/>
    <lineage>
        <taxon>Bacteria</taxon>
        <taxon>Bacillati</taxon>
        <taxon>Actinomycetota</taxon>
        <taxon>Actinomycetes</taxon>
        <taxon>Propionibacteriales</taxon>
        <taxon>Actinopolymorphaceae</taxon>
        <taxon>Actinopolymorpha</taxon>
    </lineage>
</organism>
<gene>
    <name evidence="1" type="ORF">HEB94_002341</name>
</gene>
<dbReference type="Pfam" id="PF02515">
    <property type="entry name" value="CoA_transf_3"/>
    <property type="match status" value="1"/>
</dbReference>
<comment type="caution">
    <text evidence="1">The sequence shown here is derived from an EMBL/GenBank/DDBJ whole genome shotgun (WGS) entry which is preliminary data.</text>
</comment>
<sequence>MLHISSPWFADTLPQHIGVDPGKYDAYLDLRYEEDMARMWELAATADVFASTYRPAVNERFGLLPEQLAAKSERGIVYMSANAYGHSGPWKDRPGFDQNAQVASGFAMAEGQGGTPRFSPVFYLADLITGYFAAAGMMAALHRRAIDGGSYQVKLSLTRSAMWAQELGLLDVADQVEVPATDTYPAETVSIDTAYGSVTALAPPLRFTNLNLPTHPRLVPYGADPASWPSQTS</sequence>
<dbReference type="InterPro" id="IPR050509">
    <property type="entry name" value="CoA-transferase_III"/>
</dbReference>
<dbReference type="EMBL" id="JADBEM010000001">
    <property type="protein sequence ID" value="MBE1605493.1"/>
    <property type="molecule type" value="Genomic_DNA"/>
</dbReference>
<dbReference type="PANTHER" id="PTHR48228:SF4">
    <property type="entry name" value="BLR3030 PROTEIN"/>
    <property type="match status" value="1"/>
</dbReference>
<accession>A0A927RJC7</accession>
<dbReference type="RefSeq" id="WP_192749829.1">
    <property type="nucleotide sequence ID" value="NZ_BAABJL010000006.1"/>
</dbReference>
<proteinExistence type="predicted"/>
<dbReference type="PANTHER" id="PTHR48228">
    <property type="entry name" value="SUCCINYL-COA--D-CITRAMALATE COA-TRANSFERASE"/>
    <property type="match status" value="1"/>
</dbReference>